<dbReference type="Proteomes" id="UP000817658">
    <property type="component" value="Chromosome 1"/>
</dbReference>
<accession>Q5QM62</accession>
<dbReference type="AlphaFoldDB" id="Q5QM62"/>
<gene>
    <name evidence="1" type="primary">P0485B12.28</name>
</gene>
<dbReference type="InterPro" id="IPR022146">
    <property type="entry name" value="DUF3678"/>
</dbReference>
<dbReference type="Pfam" id="PF12435">
    <property type="entry name" value="DUF3678"/>
    <property type="match status" value="2"/>
</dbReference>
<dbReference type="EMBL" id="AP003348">
    <property type="protein sequence ID" value="BAD73497.1"/>
    <property type="molecule type" value="Genomic_DNA"/>
</dbReference>
<evidence type="ECO:0000313" key="1">
    <source>
        <dbReference type="EMBL" id="BAD73497.1"/>
    </source>
</evidence>
<organism evidence="1">
    <name type="scientific">Oryza sativa subsp. japonica</name>
    <name type="common">Rice</name>
    <dbReference type="NCBI Taxonomy" id="39947"/>
    <lineage>
        <taxon>Eukaryota</taxon>
        <taxon>Viridiplantae</taxon>
        <taxon>Streptophyta</taxon>
        <taxon>Embryophyta</taxon>
        <taxon>Tracheophyta</taxon>
        <taxon>Spermatophyta</taxon>
        <taxon>Magnoliopsida</taxon>
        <taxon>Liliopsida</taxon>
        <taxon>Poales</taxon>
        <taxon>Poaceae</taxon>
        <taxon>BOP clade</taxon>
        <taxon>Oryzoideae</taxon>
        <taxon>Oryzeae</taxon>
        <taxon>Oryzinae</taxon>
        <taxon>Oryza</taxon>
        <taxon>Oryza sativa</taxon>
    </lineage>
</organism>
<name>Q5QM62_ORYSJ</name>
<proteinExistence type="predicted"/>
<protein>
    <submittedName>
        <fullName evidence="1">Uncharacterized protein</fullName>
    </submittedName>
</protein>
<sequence length="276" mass="30179">MCERMSCTCELATDAVLLLHVSLFFSPFQKTGLRRPPPRQHPRVSDIGVDSASTSSFRLAHIQLDHPFKRPATTTYATDHHRACVYTIKLWGAAAFAPLGPQCRCLWSTPPLVVAVLRGTLLSISTSPVDFLPLHRHGAAAVLSSRTAASPLSSSSSPFAHQQPRRPHWSSSAAQGLLPRLRALPPHLQAATVATLGRWCSYLYMATNIAIQAVGLTTRPSSSSSMIHRQCRRISLDYISLFSGNCALLRQFSLYAVLASRPSWRPSLLVSCNIGI</sequence>
<reference evidence="1" key="1">
    <citation type="journal article" date="2002" name="Nature">
        <title>The genome sequence and structure of rice chromosome 1.</title>
        <authorList>
            <person name="Sasaki T."/>
            <person name="Matsumoto T."/>
            <person name="Yamamoto K."/>
            <person name="Sakata K."/>
            <person name="Baba T."/>
            <person name="Katayose Y."/>
            <person name="Wu J."/>
            <person name="Niimura Y."/>
            <person name="Cheng Z."/>
            <person name="Nagamura Y."/>
            <person name="Antonio B.A."/>
            <person name="Kanamori H."/>
            <person name="Hosokawa S."/>
            <person name="Masukawa M."/>
            <person name="Arikawa K."/>
            <person name="Chiden Y."/>
            <person name="Hayashi M."/>
            <person name="Okamoto M."/>
            <person name="Ando T."/>
            <person name="Aoki H."/>
            <person name="Arita K."/>
            <person name="Hamada M."/>
            <person name="Harada C."/>
            <person name="Hijishita S."/>
            <person name="Honda M."/>
            <person name="Ichikawa Y."/>
            <person name="Idonuma A."/>
            <person name="Iijima M."/>
            <person name="Ikeda M."/>
            <person name="Ikeno M."/>
            <person name="Itoh S."/>
            <person name="Itoh T."/>
            <person name="Itoh Y."/>
            <person name="Itoh Y."/>
            <person name="Iwabuchi A."/>
            <person name="Kamiya K."/>
            <person name="Karasawa W."/>
            <person name="Katagiri S."/>
            <person name="Kikuta A."/>
            <person name="Kobayashi N."/>
            <person name="Kono I."/>
            <person name="Machita K."/>
            <person name="Maehara T."/>
            <person name="Mizuno H."/>
            <person name="Mizubayashi T."/>
            <person name="Mukai Y."/>
            <person name="Nagasaki H."/>
            <person name="Nakashima M."/>
            <person name="Nakama Y."/>
            <person name="Nakamichi Y."/>
            <person name="Nakamura M."/>
            <person name="Namiki N."/>
            <person name="Negishi M."/>
            <person name="Ohta I."/>
            <person name="Ono N."/>
            <person name="Saji S."/>
            <person name="Sakai K."/>
            <person name="Shibata M."/>
            <person name="Shimokawa T."/>
            <person name="Shomura A."/>
            <person name="Song J."/>
            <person name="Takazaki Y."/>
            <person name="Terasawa K."/>
            <person name="Tsuji K."/>
            <person name="Waki K."/>
            <person name="Yamagata H."/>
            <person name="Yamane H."/>
            <person name="Yoshiki S."/>
            <person name="Yoshihara R."/>
            <person name="Yukawa K."/>
            <person name="Zhong H."/>
            <person name="Iwama H."/>
            <person name="Endo T."/>
            <person name="Ito H."/>
            <person name="Hahn J.H."/>
            <person name="Kim H.I."/>
            <person name="Eun M.Y."/>
            <person name="Yano M."/>
            <person name="Jiang J."/>
            <person name="Gojobori T."/>
        </authorList>
    </citation>
    <scope>NUCLEOTIDE SEQUENCE [LARGE SCALE GENOMIC DNA]</scope>
</reference>